<gene>
    <name evidence="1" type="ORF">C2845_PM12G14500</name>
</gene>
<comment type="caution">
    <text evidence="1">The sequence shown here is derived from an EMBL/GenBank/DDBJ whole genome shotgun (WGS) entry which is preliminary data.</text>
</comment>
<organism evidence="1 2">
    <name type="scientific">Panicum miliaceum</name>
    <name type="common">Proso millet</name>
    <name type="synonym">Broomcorn millet</name>
    <dbReference type="NCBI Taxonomy" id="4540"/>
    <lineage>
        <taxon>Eukaryota</taxon>
        <taxon>Viridiplantae</taxon>
        <taxon>Streptophyta</taxon>
        <taxon>Embryophyta</taxon>
        <taxon>Tracheophyta</taxon>
        <taxon>Spermatophyta</taxon>
        <taxon>Magnoliopsida</taxon>
        <taxon>Liliopsida</taxon>
        <taxon>Poales</taxon>
        <taxon>Poaceae</taxon>
        <taxon>PACMAD clade</taxon>
        <taxon>Panicoideae</taxon>
        <taxon>Panicodae</taxon>
        <taxon>Paniceae</taxon>
        <taxon>Panicinae</taxon>
        <taxon>Panicum</taxon>
        <taxon>Panicum sect. Panicum</taxon>
    </lineage>
</organism>
<accession>A0A3L6QIJ6</accession>
<protein>
    <submittedName>
        <fullName evidence="1">Transposon protein, putative, CACTA, En/Spm sub-class</fullName>
    </submittedName>
</protein>
<keyword evidence="2" id="KW-1185">Reference proteome</keyword>
<evidence type="ECO:0000313" key="1">
    <source>
        <dbReference type="EMBL" id="RLM80488.1"/>
    </source>
</evidence>
<proteinExistence type="predicted"/>
<dbReference type="OrthoDB" id="676990at2759"/>
<evidence type="ECO:0000313" key="2">
    <source>
        <dbReference type="Proteomes" id="UP000275267"/>
    </source>
</evidence>
<dbReference type="AlphaFoldDB" id="A0A3L6QIJ6"/>
<dbReference type="Proteomes" id="UP000275267">
    <property type="component" value="Unassembled WGS sequence"/>
</dbReference>
<reference evidence="2" key="1">
    <citation type="journal article" date="2019" name="Nat. Commun.">
        <title>The genome of broomcorn millet.</title>
        <authorList>
            <person name="Zou C."/>
            <person name="Miki D."/>
            <person name="Li D."/>
            <person name="Tang Q."/>
            <person name="Xiao L."/>
            <person name="Rajput S."/>
            <person name="Deng P."/>
            <person name="Jia W."/>
            <person name="Huang R."/>
            <person name="Zhang M."/>
            <person name="Sun Y."/>
            <person name="Hu J."/>
            <person name="Fu X."/>
            <person name="Schnable P.S."/>
            <person name="Li F."/>
            <person name="Zhang H."/>
            <person name="Feng B."/>
            <person name="Zhu X."/>
            <person name="Liu R."/>
            <person name="Schnable J.C."/>
            <person name="Zhu J.-K."/>
            <person name="Zhang H."/>
        </authorList>
    </citation>
    <scope>NUCLEOTIDE SEQUENCE [LARGE SCALE GENOMIC DNA]</scope>
</reference>
<name>A0A3L6QIJ6_PANMI</name>
<sequence length="110" mass="13165">MASAFLAKELSEQPLDYRRPYKQLPREFSSLIEKKMILFMPLRIQNIQIRGKGVIPWKYGFRQYIDSYRSRQKRKNEEQARLRMLEEQLLSNGARMVDEVKRQVAIAMSQ</sequence>
<dbReference type="EMBL" id="PQIB02000012">
    <property type="protein sequence ID" value="RLM80488.1"/>
    <property type="molecule type" value="Genomic_DNA"/>
</dbReference>